<dbReference type="InterPro" id="IPR011330">
    <property type="entry name" value="Glyco_hydro/deAcase_b/a-brl"/>
</dbReference>
<dbReference type="PANTHER" id="PTHR34216">
    <property type="match status" value="1"/>
</dbReference>
<name>A0A3D9IT42_9BACL</name>
<sequence length="270" mass="30978">MRITLDRFPDGKRMALTMSYDDGLYHDRRLVEIMNRYGIRGTFHLNSGKLGTQDYLEKGEIASLYEGHEISAHSVTHPFLPFIPKEQAVQELLNDRLALEELTGYPVRGMSYPFGSWDASVVSMLDSVGIEYARTVDSHGTFRMPENFQLWSPTCHHHDMIGHAERWLHDNRVFPTMALLYVWGHSFEFERENNWELLEQFGELAGNREDVWYATNMEIVQYSKALKALRFSASGELVHNPSALNVWINADGRVREIPGGSTVDLREAGK</sequence>
<evidence type="ECO:0000313" key="4">
    <source>
        <dbReference type="EMBL" id="RED64951.1"/>
    </source>
</evidence>
<dbReference type="AlphaFoldDB" id="A0A3D9IT42"/>
<dbReference type="GO" id="GO:0016810">
    <property type="term" value="F:hydrolase activity, acting on carbon-nitrogen (but not peptide) bonds"/>
    <property type="evidence" value="ECO:0007669"/>
    <property type="project" value="InterPro"/>
</dbReference>
<dbReference type="Gene3D" id="3.20.20.370">
    <property type="entry name" value="Glycoside hydrolase/deacetylase"/>
    <property type="match status" value="1"/>
</dbReference>
<dbReference type="PANTHER" id="PTHR34216:SF3">
    <property type="entry name" value="POLY-BETA-1,6-N-ACETYL-D-GLUCOSAMINE N-DEACETYLASE"/>
    <property type="match status" value="1"/>
</dbReference>
<dbReference type="EMBL" id="QRDY01000002">
    <property type="protein sequence ID" value="RED64951.1"/>
    <property type="molecule type" value="Genomic_DNA"/>
</dbReference>
<dbReference type="RefSeq" id="WP_115991693.1">
    <property type="nucleotide sequence ID" value="NZ_QRDY01000002.1"/>
</dbReference>
<gene>
    <name evidence="4" type="ORF">DFP95_102373</name>
</gene>
<evidence type="ECO:0000259" key="3">
    <source>
        <dbReference type="PROSITE" id="PS51677"/>
    </source>
</evidence>
<dbReference type="Pfam" id="PF01522">
    <property type="entry name" value="Polysacc_deac_1"/>
    <property type="match status" value="1"/>
</dbReference>
<evidence type="ECO:0000313" key="5">
    <source>
        <dbReference type="Proteomes" id="UP000256869"/>
    </source>
</evidence>
<comment type="subcellular location">
    <subcellularLocation>
        <location evidence="1">Secreted</location>
    </subcellularLocation>
</comment>
<dbReference type="GO" id="GO:0005576">
    <property type="term" value="C:extracellular region"/>
    <property type="evidence" value="ECO:0007669"/>
    <property type="project" value="UniProtKB-SubCell"/>
</dbReference>
<accession>A0A3D9IT42</accession>
<evidence type="ECO:0000256" key="2">
    <source>
        <dbReference type="ARBA" id="ARBA00022729"/>
    </source>
</evidence>
<dbReference type="InterPro" id="IPR002509">
    <property type="entry name" value="NODB_dom"/>
</dbReference>
<keyword evidence="2" id="KW-0732">Signal</keyword>
<dbReference type="GO" id="GO:0005975">
    <property type="term" value="P:carbohydrate metabolic process"/>
    <property type="evidence" value="ECO:0007669"/>
    <property type="project" value="InterPro"/>
</dbReference>
<evidence type="ECO:0000256" key="1">
    <source>
        <dbReference type="ARBA" id="ARBA00004613"/>
    </source>
</evidence>
<dbReference type="InterPro" id="IPR051398">
    <property type="entry name" value="Polysacch_Deacetylase"/>
</dbReference>
<protein>
    <submittedName>
        <fullName evidence="4">Polysaccharide deacetylase</fullName>
    </submittedName>
</protein>
<dbReference type="PROSITE" id="PS51677">
    <property type="entry name" value="NODB"/>
    <property type="match status" value="1"/>
</dbReference>
<proteinExistence type="predicted"/>
<feature type="domain" description="NodB homology" evidence="3">
    <location>
        <begin position="12"/>
        <end position="214"/>
    </location>
</feature>
<dbReference type="OrthoDB" id="43281at2"/>
<reference evidence="4 5" key="1">
    <citation type="submission" date="2018-07" db="EMBL/GenBank/DDBJ databases">
        <title>Genomic Encyclopedia of Type Strains, Phase III (KMG-III): the genomes of soil and plant-associated and newly described type strains.</title>
        <authorList>
            <person name="Whitman W."/>
        </authorList>
    </citation>
    <scope>NUCLEOTIDE SEQUENCE [LARGE SCALE GENOMIC DNA]</scope>
    <source>
        <strain evidence="4 5">CECT 8236</strain>
    </source>
</reference>
<dbReference type="Proteomes" id="UP000256869">
    <property type="component" value="Unassembled WGS sequence"/>
</dbReference>
<comment type="caution">
    <text evidence="4">The sequence shown here is derived from an EMBL/GenBank/DDBJ whole genome shotgun (WGS) entry which is preliminary data.</text>
</comment>
<dbReference type="SUPFAM" id="SSF88713">
    <property type="entry name" value="Glycoside hydrolase/deacetylase"/>
    <property type="match status" value="1"/>
</dbReference>
<keyword evidence="5" id="KW-1185">Reference proteome</keyword>
<dbReference type="CDD" id="cd10967">
    <property type="entry name" value="CE4_GLA_like_6s"/>
    <property type="match status" value="1"/>
</dbReference>
<organism evidence="4 5">
    <name type="scientific">Cohnella lupini</name>
    <dbReference type="NCBI Taxonomy" id="1294267"/>
    <lineage>
        <taxon>Bacteria</taxon>
        <taxon>Bacillati</taxon>
        <taxon>Bacillota</taxon>
        <taxon>Bacilli</taxon>
        <taxon>Bacillales</taxon>
        <taxon>Paenibacillaceae</taxon>
        <taxon>Cohnella</taxon>
    </lineage>
</organism>